<keyword evidence="2" id="KW-1185">Reference proteome</keyword>
<dbReference type="AlphaFoldDB" id="A0A917Z1M8"/>
<dbReference type="EMBL" id="BMLS01000005">
    <property type="protein sequence ID" value="GGO72722.1"/>
    <property type="molecule type" value="Genomic_DNA"/>
</dbReference>
<organism evidence="1 2">
    <name type="scientific">Bowmanella pacifica</name>
    <dbReference type="NCBI Taxonomy" id="502051"/>
    <lineage>
        <taxon>Bacteria</taxon>
        <taxon>Pseudomonadati</taxon>
        <taxon>Pseudomonadota</taxon>
        <taxon>Gammaproteobacteria</taxon>
        <taxon>Alteromonadales</taxon>
        <taxon>Alteromonadaceae</taxon>
        <taxon>Bowmanella</taxon>
    </lineage>
</organism>
<reference evidence="1" key="2">
    <citation type="submission" date="2020-09" db="EMBL/GenBank/DDBJ databases">
        <authorList>
            <person name="Sun Q."/>
            <person name="Zhou Y."/>
        </authorList>
    </citation>
    <scope>NUCLEOTIDE SEQUENCE</scope>
    <source>
        <strain evidence="1">CGMCC 1.7086</strain>
    </source>
</reference>
<accession>A0A917Z1M8</accession>
<evidence type="ECO:0008006" key="3">
    <source>
        <dbReference type="Google" id="ProtNLM"/>
    </source>
</evidence>
<gene>
    <name evidence="1" type="ORF">GCM10010982_31570</name>
</gene>
<dbReference type="Pfam" id="PF11227">
    <property type="entry name" value="DUF3025"/>
    <property type="match status" value="1"/>
</dbReference>
<proteinExistence type="predicted"/>
<reference evidence="1" key="1">
    <citation type="journal article" date="2014" name="Int. J. Syst. Evol. Microbiol.">
        <title>Complete genome sequence of Corynebacterium casei LMG S-19264T (=DSM 44701T), isolated from a smear-ripened cheese.</title>
        <authorList>
            <consortium name="US DOE Joint Genome Institute (JGI-PGF)"/>
            <person name="Walter F."/>
            <person name="Albersmeier A."/>
            <person name="Kalinowski J."/>
            <person name="Ruckert C."/>
        </authorList>
    </citation>
    <scope>NUCLEOTIDE SEQUENCE</scope>
    <source>
        <strain evidence="1">CGMCC 1.7086</strain>
    </source>
</reference>
<comment type="caution">
    <text evidence="1">The sequence shown here is derived from an EMBL/GenBank/DDBJ whole genome shotgun (WGS) entry which is preliminary data.</text>
</comment>
<dbReference type="InterPro" id="IPR021390">
    <property type="entry name" value="DUF3025"/>
</dbReference>
<sequence length="284" mass="33094">MLDNRPKPVHLATSGKKNATTARRFAPNLPQDWSAEVFNCPPFSWLGQLFDLNSLAGWPDYLWLNTDKSLPVSFVPQQHLDEQSLCYESFISRYQQVPTRPNNWHDLFNALIWKQFPRSKAALNRLHMRDIETEGTSRRTPRRNRITHFDECGVLLVYTTDTIPNLLRQHSWQQAFVAHRSEWGQGIQALIFGHANYEMLLNPYIGLTGKWLGIEVPKDYFCWDKKLQLAYVDEELLARVEEQDCLAERGALSPLPLLGVPGWWADNEVPSFYDNQDYFMPKRK</sequence>
<dbReference type="RefSeq" id="WP_188697311.1">
    <property type="nucleotide sequence ID" value="NZ_BMLS01000005.1"/>
</dbReference>
<dbReference type="Proteomes" id="UP000606935">
    <property type="component" value="Unassembled WGS sequence"/>
</dbReference>
<protein>
    <recommendedName>
        <fullName evidence="3">DUF3025 domain-containing protein</fullName>
    </recommendedName>
</protein>
<evidence type="ECO:0000313" key="1">
    <source>
        <dbReference type="EMBL" id="GGO72722.1"/>
    </source>
</evidence>
<evidence type="ECO:0000313" key="2">
    <source>
        <dbReference type="Proteomes" id="UP000606935"/>
    </source>
</evidence>
<name>A0A917Z1M8_9ALTE</name>